<gene>
    <name evidence="2" type="ORF">FNV43_RR07298</name>
</gene>
<feature type="region of interest" description="Disordered" evidence="1">
    <location>
        <begin position="184"/>
        <end position="203"/>
    </location>
</feature>
<reference evidence="2" key="1">
    <citation type="submission" date="2020-03" db="EMBL/GenBank/DDBJ databases">
        <title>A high-quality chromosome-level genome assembly of a woody plant with both climbing and erect habits, Rhamnella rubrinervis.</title>
        <authorList>
            <person name="Lu Z."/>
            <person name="Yang Y."/>
            <person name="Zhu X."/>
            <person name="Sun Y."/>
        </authorList>
    </citation>
    <scope>NUCLEOTIDE SEQUENCE</scope>
    <source>
        <strain evidence="2">BYM</strain>
        <tissue evidence="2">Leaf</tissue>
    </source>
</reference>
<evidence type="ECO:0000256" key="1">
    <source>
        <dbReference type="SAM" id="MobiDB-lite"/>
    </source>
</evidence>
<dbReference type="OrthoDB" id="1752359at2759"/>
<feature type="compositionally biased region" description="Polar residues" evidence="1">
    <location>
        <begin position="79"/>
        <end position="102"/>
    </location>
</feature>
<sequence>MVCYYILWKELGMTLTVEEFMYMYRLKKDPTGGFKTSGWQPAFQGGHPIQPNMTTERMKKKLSEMRRSGSGEKRRNNEPEGSQSLGFPFESSTQPSDTQTSASISLPCQLSSFINHTRKILHLGALKEENAKATQEHDIVKSLIDETVETEDAHQLNACLGQIEQKYLDLDLSRVYEVEALSGGADTRDTPVGDIGGGKDPTA</sequence>
<feature type="region of interest" description="Disordered" evidence="1">
    <location>
        <begin position="42"/>
        <end position="102"/>
    </location>
</feature>
<comment type="caution">
    <text evidence="2">The sequence shown here is derived from an EMBL/GenBank/DDBJ whole genome shotgun (WGS) entry which is preliminary data.</text>
</comment>
<feature type="compositionally biased region" description="Gly residues" evidence="1">
    <location>
        <begin position="194"/>
        <end position="203"/>
    </location>
</feature>
<protein>
    <submittedName>
        <fullName evidence="2">Uncharacterized protein</fullName>
    </submittedName>
</protein>
<dbReference type="Proteomes" id="UP000796880">
    <property type="component" value="Unassembled WGS sequence"/>
</dbReference>
<dbReference type="EMBL" id="VOIH02000003">
    <property type="protein sequence ID" value="KAF3451205.1"/>
    <property type="molecule type" value="Genomic_DNA"/>
</dbReference>
<proteinExistence type="predicted"/>
<dbReference type="AlphaFoldDB" id="A0A8K0MMU2"/>
<name>A0A8K0MMU2_9ROSA</name>
<evidence type="ECO:0000313" key="3">
    <source>
        <dbReference type="Proteomes" id="UP000796880"/>
    </source>
</evidence>
<organism evidence="2 3">
    <name type="scientific">Rhamnella rubrinervis</name>
    <dbReference type="NCBI Taxonomy" id="2594499"/>
    <lineage>
        <taxon>Eukaryota</taxon>
        <taxon>Viridiplantae</taxon>
        <taxon>Streptophyta</taxon>
        <taxon>Embryophyta</taxon>
        <taxon>Tracheophyta</taxon>
        <taxon>Spermatophyta</taxon>
        <taxon>Magnoliopsida</taxon>
        <taxon>eudicotyledons</taxon>
        <taxon>Gunneridae</taxon>
        <taxon>Pentapetalae</taxon>
        <taxon>rosids</taxon>
        <taxon>fabids</taxon>
        <taxon>Rosales</taxon>
        <taxon>Rhamnaceae</taxon>
        <taxon>rhamnoid group</taxon>
        <taxon>Rhamneae</taxon>
        <taxon>Rhamnella</taxon>
    </lineage>
</organism>
<evidence type="ECO:0000313" key="2">
    <source>
        <dbReference type="EMBL" id="KAF3451205.1"/>
    </source>
</evidence>
<keyword evidence="3" id="KW-1185">Reference proteome</keyword>
<feature type="compositionally biased region" description="Basic and acidic residues" evidence="1">
    <location>
        <begin position="61"/>
        <end position="78"/>
    </location>
</feature>
<accession>A0A8K0MMU2</accession>